<dbReference type="EMBL" id="DTDV01000023">
    <property type="protein sequence ID" value="HGK24554.1"/>
    <property type="molecule type" value="Genomic_DNA"/>
</dbReference>
<feature type="transmembrane region" description="Helical" evidence="5">
    <location>
        <begin position="319"/>
        <end position="338"/>
    </location>
</feature>
<accession>A0A7V3ZKA1</accession>
<feature type="transmembrane region" description="Helical" evidence="5">
    <location>
        <begin position="52"/>
        <end position="68"/>
    </location>
</feature>
<dbReference type="AlphaFoldDB" id="A0A7V3ZKA1"/>
<dbReference type="InterPro" id="IPR014743">
    <property type="entry name" value="Cl-channel_core"/>
</dbReference>
<keyword evidence="4 5" id="KW-0472">Membrane</keyword>
<feature type="transmembrane region" description="Helical" evidence="5">
    <location>
        <begin position="295"/>
        <end position="313"/>
    </location>
</feature>
<feature type="transmembrane region" description="Helical" evidence="5">
    <location>
        <begin position="183"/>
        <end position="207"/>
    </location>
</feature>
<evidence type="ECO:0000313" key="6">
    <source>
        <dbReference type="EMBL" id="HGK24554.1"/>
    </source>
</evidence>
<comment type="caution">
    <text evidence="6">The sequence shown here is derived from an EMBL/GenBank/DDBJ whole genome shotgun (WGS) entry which is preliminary data.</text>
</comment>
<dbReference type="PANTHER" id="PTHR43427:SF12">
    <property type="entry name" value="CHLORIDE TRANSPORTER"/>
    <property type="match status" value="1"/>
</dbReference>
<feature type="transmembrane region" description="Helical" evidence="5">
    <location>
        <begin position="350"/>
        <end position="371"/>
    </location>
</feature>
<dbReference type="GO" id="GO:0016020">
    <property type="term" value="C:membrane"/>
    <property type="evidence" value="ECO:0007669"/>
    <property type="project" value="UniProtKB-SubCell"/>
</dbReference>
<organism evidence="6">
    <name type="scientific">Dictyoglomus thermophilum</name>
    <dbReference type="NCBI Taxonomy" id="14"/>
    <lineage>
        <taxon>Bacteria</taxon>
        <taxon>Pseudomonadati</taxon>
        <taxon>Dictyoglomota</taxon>
        <taxon>Dictyoglomia</taxon>
        <taxon>Dictyoglomales</taxon>
        <taxon>Dictyoglomaceae</taxon>
        <taxon>Dictyoglomus</taxon>
    </lineage>
</organism>
<sequence length="426" mass="46754">MKKKLYEEIVLFYGAIKWLILSTIIGIIVGIGVTVFLKLLHISINLTSKFEYYYLLLPFALFITALIIEKITPEAKGHGTEKVIEAIHKRSGKINPLVVPIKLIGTIITISAGGSAGKEGPSAQIGAGLASIFADIFKLDDRDRKKLVICGISAGFASVFGTPIAGAIFGIEVLIVGNMFYEALLPSFIAGIVSFQISSKLGISYFYHPLRINYSFNELHFIEAIIAGIFLGLVSIIFIETLNFFEDMSKKLKIWAPVKGLIGGSILVLLTLIFSENFLGLGMDTIESALKGEKIAWYFFLIKIIFTSITLSFGGSGGIITPIFFIGATAGSFLANFLHFDRATLSAIGMINLLASATNTPIASSIMFIELFGKNNAYYAIISCIIAFIINGQRSVYPSQIIQMRKRRLVGNHRLLKRLLRIRKQS</sequence>
<dbReference type="SUPFAM" id="SSF81340">
    <property type="entry name" value="Clc chloride channel"/>
    <property type="match status" value="1"/>
</dbReference>
<evidence type="ECO:0000256" key="3">
    <source>
        <dbReference type="ARBA" id="ARBA00022989"/>
    </source>
</evidence>
<dbReference type="InterPro" id="IPR050368">
    <property type="entry name" value="ClC-type_chloride_channel"/>
</dbReference>
<name>A0A7V3ZKA1_DICTH</name>
<gene>
    <name evidence="6" type="ORF">ENU78_09065</name>
</gene>
<feature type="transmembrane region" description="Helical" evidence="5">
    <location>
        <begin position="377"/>
        <end position="397"/>
    </location>
</feature>
<dbReference type="PANTHER" id="PTHR43427">
    <property type="entry name" value="CHLORIDE CHANNEL PROTEIN CLC-E"/>
    <property type="match status" value="1"/>
</dbReference>
<evidence type="ECO:0000256" key="2">
    <source>
        <dbReference type="ARBA" id="ARBA00022692"/>
    </source>
</evidence>
<comment type="subcellular location">
    <subcellularLocation>
        <location evidence="1">Membrane</location>
        <topology evidence="1">Multi-pass membrane protein</topology>
    </subcellularLocation>
</comment>
<dbReference type="GO" id="GO:0015108">
    <property type="term" value="F:chloride transmembrane transporter activity"/>
    <property type="evidence" value="ECO:0007669"/>
    <property type="project" value="InterPro"/>
</dbReference>
<dbReference type="PRINTS" id="PR00762">
    <property type="entry name" value="CLCHANNEL"/>
</dbReference>
<dbReference type="Pfam" id="PF00654">
    <property type="entry name" value="Voltage_CLC"/>
    <property type="match status" value="1"/>
</dbReference>
<reference evidence="6" key="1">
    <citation type="journal article" date="2020" name="mSystems">
        <title>Genome- and Community-Level Interaction Insights into Carbon Utilization and Element Cycling Functions of Hydrothermarchaeota in Hydrothermal Sediment.</title>
        <authorList>
            <person name="Zhou Z."/>
            <person name="Liu Y."/>
            <person name="Xu W."/>
            <person name="Pan J."/>
            <person name="Luo Z.H."/>
            <person name="Li M."/>
        </authorList>
    </citation>
    <scope>NUCLEOTIDE SEQUENCE [LARGE SCALE GENOMIC DNA]</scope>
    <source>
        <strain evidence="6">SpSt-70</strain>
    </source>
</reference>
<evidence type="ECO:0000256" key="1">
    <source>
        <dbReference type="ARBA" id="ARBA00004141"/>
    </source>
</evidence>
<dbReference type="InterPro" id="IPR001807">
    <property type="entry name" value="ClC"/>
</dbReference>
<feature type="transmembrane region" description="Helical" evidence="5">
    <location>
        <begin position="219"/>
        <end position="239"/>
    </location>
</feature>
<feature type="transmembrane region" description="Helical" evidence="5">
    <location>
        <begin position="147"/>
        <end position="171"/>
    </location>
</feature>
<protein>
    <submittedName>
        <fullName evidence="6">Voltage-gated chloride channel</fullName>
    </submittedName>
</protein>
<keyword evidence="3 5" id="KW-1133">Transmembrane helix</keyword>
<keyword evidence="2 5" id="KW-0812">Transmembrane</keyword>
<evidence type="ECO:0000256" key="4">
    <source>
        <dbReference type="ARBA" id="ARBA00023136"/>
    </source>
</evidence>
<evidence type="ECO:0000256" key="5">
    <source>
        <dbReference type="SAM" id="Phobius"/>
    </source>
</evidence>
<proteinExistence type="predicted"/>
<dbReference type="Gene3D" id="1.10.3080.10">
    <property type="entry name" value="Clc chloride channel"/>
    <property type="match status" value="1"/>
</dbReference>
<feature type="transmembrane region" description="Helical" evidence="5">
    <location>
        <begin position="12"/>
        <end position="40"/>
    </location>
</feature>
<feature type="transmembrane region" description="Helical" evidence="5">
    <location>
        <begin position="254"/>
        <end position="274"/>
    </location>
</feature>